<evidence type="ECO:0000313" key="5">
    <source>
        <dbReference type="Proteomes" id="UP001240447"/>
    </source>
</evidence>
<comment type="caution">
    <text evidence="4">The sequence shown here is derived from an EMBL/GenBank/DDBJ whole genome shotgun (WGS) entry which is preliminary data.</text>
</comment>
<proteinExistence type="inferred from homology"/>
<evidence type="ECO:0000313" key="4">
    <source>
        <dbReference type="EMBL" id="MDP9824182.1"/>
    </source>
</evidence>
<evidence type="ECO:0000259" key="3">
    <source>
        <dbReference type="Pfam" id="PF10432"/>
    </source>
</evidence>
<sequence length="350" mass="36270">MFDDSLLDDAAALARADRFLRPLAEAGPRVRQEAAQSTEACDAAVAAAAGQGRPRAVIAAGPDSRLLRAVLEPWCPVPFVAWPSAGLPGWAGGLDLVVVLAPEGNDREAASSVAEGVRRGCQLLVACPEGSLVADHAAGRYTSIVPTVTRDQLAVAVAVLDVLHRWGLGPLTEPERVADALDAVAIACAPHRDISVNPAKEIALNLADALPLVWGGSPLAAHAARRVSEALRTVTGRPSLAGDVDHLVPVLEAAPRRDLFADPFDDTGGHDPVPALLMLDDGSTDAAVRTRRSELLASAERAGVRVHTVDGGGDPDSAPTAASELARYAALLATGRWAAAYLALASGRWT</sequence>
<dbReference type="Pfam" id="PF10432">
    <property type="entry name" value="bact-PGI_C"/>
    <property type="match status" value="1"/>
</dbReference>
<keyword evidence="5" id="KW-1185">Reference proteome</keyword>
<feature type="domain" description="Bifunctional glucose-6-phosphate/mannose-6-phosphate isomerase C-terminal" evidence="3">
    <location>
        <begin position="196"/>
        <end position="347"/>
    </location>
</feature>
<protein>
    <recommendedName>
        <fullName evidence="3">Bifunctional glucose-6-phosphate/mannose-6-phosphate isomerase C-terminal domain-containing protein</fullName>
    </recommendedName>
</protein>
<dbReference type="SUPFAM" id="SSF53697">
    <property type="entry name" value="SIS domain"/>
    <property type="match status" value="1"/>
</dbReference>
<evidence type="ECO:0000256" key="2">
    <source>
        <dbReference type="ARBA" id="ARBA00023235"/>
    </source>
</evidence>
<keyword evidence="2" id="KW-0413">Isomerase</keyword>
<dbReference type="InterPro" id="IPR019490">
    <property type="entry name" value="Glu6P/Mann6P_isomerase_C"/>
</dbReference>
<dbReference type="Proteomes" id="UP001240447">
    <property type="component" value="Unassembled WGS sequence"/>
</dbReference>
<name>A0ABT9NUS0_9ACTN</name>
<comment type="similarity">
    <text evidence="1">Belongs to the PGI/PMI family.</text>
</comment>
<organism evidence="4 5">
    <name type="scientific">Nocardioides massiliensis</name>
    <dbReference type="NCBI Taxonomy" id="1325935"/>
    <lineage>
        <taxon>Bacteria</taxon>
        <taxon>Bacillati</taxon>
        <taxon>Actinomycetota</taxon>
        <taxon>Actinomycetes</taxon>
        <taxon>Propionibacteriales</taxon>
        <taxon>Nocardioidaceae</taxon>
        <taxon>Nocardioides</taxon>
    </lineage>
</organism>
<evidence type="ECO:0000256" key="1">
    <source>
        <dbReference type="ARBA" id="ARBA00010523"/>
    </source>
</evidence>
<dbReference type="InterPro" id="IPR046348">
    <property type="entry name" value="SIS_dom_sf"/>
</dbReference>
<dbReference type="EMBL" id="JAUSQM010000001">
    <property type="protein sequence ID" value="MDP9824182.1"/>
    <property type="molecule type" value="Genomic_DNA"/>
</dbReference>
<gene>
    <name evidence="4" type="ORF">J2S59_003991</name>
</gene>
<dbReference type="Gene3D" id="3.40.50.10490">
    <property type="entry name" value="Glucose-6-phosphate isomerase like protein, domain 1"/>
    <property type="match status" value="1"/>
</dbReference>
<accession>A0ABT9NUS0</accession>
<dbReference type="RefSeq" id="WP_068124190.1">
    <property type="nucleotide sequence ID" value="NZ_CCXJ01000694.1"/>
</dbReference>
<reference evidence="4 5" key="1">
    <citation type="submission" date="2023-07" db="EMBL/GenBank/DDBJ databases">
        <title>Sequencing the genomes of 1000 actinobacteria strains.</title>
        <authorList>
            <person name="Klenk H.-P."/>
        </authorList>
    </citation>
    <scope>NUCLEOTIDE SEQUENCE [LARGE SCALE GENOMIC DNA]</scope>
    <source>
        <strain evidence="4 5">GD13</strain>
    </source>
</reference>